<feature type="binding site" evidence="9">
    <location>
        <position position="210"/>
    </location>
    <ligand>
        <name>substrate</name>
    </ligand>
</feature>
<feature type="site" description="Important for catalytic activity" evidence="9">
    <location>
        <position position="110"/>
    </location>
</feature>
<dbReference type="PANTHER" id="PTHR43238:SF1">
    <property type="entry name" value="GDP-L-FUCOSE SYNTHASE"/>
    <property type="match status" value="1"/>
</dbReference>
<feature type="binding site" evidence="9">
    <location>
        <begin position="106"/>
        <end position="109"/>
    </location>
    <ligand>
        <name>NADP(+)</name>
        <dbReference type="ChEBI" id="CHEBI:58349"/>
    </ligand>
</feature>
<evidence type="ECO:0000313" key="11">
    <source>
        <dbReference type="EMBL" id="PWJ23918.1"/>
    </source>
</evidence>
<comment type="similarity">
    <text evidence="2 9">Belongs to the NAD(P)-dependent epimerase/dehydratase family. Fucose synthase subfamily.</text>
</comment>
<dbReference type="OrthoDB" id="9811425at2"/>
<evidence type="ECO:0000259" key="10">
    <source>
        <dbReference type="Pfam" id="PF01370"/>
    </source>
</evidence>
<protein>
    <recommendedName>
        <fullName evidence="3 9">GDP-L-fucose synthase</fullName>
        <ecNumber evidence="3 9">1.1.1.271</ecNumber>
    </recommendedName>
    <alternativeName>
        <fullName evidence="9">GDP-4-keto-6-deoxy-D-mannose-3,5-epimerase-4-reductase</fullName>
    </alternativeName>
</protein>
<comment type="caution">
    <text evidence="11">The sequence shown here is derived from an EMBL/GenBank/DDBJ whole genome shotgun (WGS) entry which is preliminary data.</text>
</comment>
<dbReference type="Gene3D" id="3.40.50.720">
    <property type="entry name" value="NAD(P)-binding Rossmann-like Domain"/>
    <property type="match status" value="1"/>
</dbReference>
<feature type="binding site" evidence="9">
    <location>
        <begin position="11"/>
        <end position="17"/>
    </location>
    <ligand>
        <name>NADP(+)</name>
        <dbReference type="ChEBI" id="CHEBI:58349"/>
    </ligand>
</feature>
<feature type="domain" description="NAD-dependent epimerase/dehydratase" evidence="10">
    <location>
        <begin position="7"/>
        <end position="238"/>
    </location>
</feature>
<dbReference type="GO" id="GO:0050577">
    <property type="term" value="F:GDP-L-fucose synthase activity"/>
    <property type="evidence" value="ECO:0007669"/>
    <property type="project" value="UniProtKB-UniRule"/>
</dbReference>
<keyword evidence="6 9" id="KW-0413">Isomerase</keyword>
<evidence type="ECO:0000256" key="8">
    <source>
        <dbReference type="ARBA" id="ARBA00051935"/>
    </source>
</evidence>
<dbReference type="AlphaFoldDB" id="A0A2Y9BM39"/>
<dbReference type="Proteomes" id="UP000245845">
    <property type="component" value="Unassembled WGS sequence"/>
</dbReference>
<dbReference type="Gene3D" id="3.90.25.10">
    <property type="entry name" value="UDP-galactose 4-epimerase, domain 1"/>
    <property type="match status" value="1"/>
</dbReference>
<feature type="binding site" evidence="9">
    <location>
        <position position="180"/>
    </location>
    <ligand>
        <name>NADP(+)</name>
        <dbReference type="ChEBI" id="CHEBI:58349"/>
    </ligand>
</feature>
<sequence length="313" mass="35521">MEKEAKIYVAGHRGMVGSAIVRTLEKLGYHNLLTRTHRELDLCSQEAVAAFFREEQPEYVFMAAAKVGGIIANSEAPADFMYENMMMEMNVIHSAWQEGCRKLLFLGSSCIYPRMAVQPMPESCLLTSELEKTNEAYALAKISGLKYCEFLNKQYGTDYISAMPTNLYGPNDNYHPTHSHVLPALIRRFHEAKEQGLKEVVCWGTGAPLREFLYVDDLADACVFLMNHYSGMETVNVGTGLELSIRALTELVAKVTGYEGKILWDHDKPDGTPRKLLDVSKLEKLGWKYRVDLEEGIRLTYEDFLKNPMRAER</sequence>
<dbReference type="UniPathway" id="UPA00128">
    <property type="reaction ID" value="UER00191"/>
</dbReference>
<feature type="active site" description="Proton donor/acceptor" evidence="9">
    <location>
        <position position="137"/>
    </location>
</feature>
<dbReference type="InterPro" id="IPR001509">
    <property type="entry name" value="Epimerase_deHydtase"/>
</dbReference>
<gene>
    <name evidence="9" type="primary">fcl</name>
    <name evidence="11" type="ORF">A8806_112165</name>
</gene>
<name>A0A2Y9BM39_9FIRM</name>
<feature type="binding site" evidence="9">
    <location>
        <position position="203"/>
    </location>
    <ligand>
        <name>substrate</name>
    </ligand>
</feature>
<dbReference type="InterPro" id="IPR036291">
    <property type="entry name" value="NAD(P)-bd_dom_sf"/>
</dbReference>
<dbReference type="EC" id="1.1.1.271" evidence="3 9"/>
<feature type="binding site" evidence="9">
    <location>
        <position position="270"/>
    </location>
    <ligand>
        <name>substrate</name>
    </ligand>
</feature>
<dbReference type="PANTHER" id="PTHR43238">
    <property type="entry name" value="GDP-L-FUCOSE SYNTHASE"/>
    <property type="match status" value="1"/>
</dbReference>
<dbReference type="InterPro" id="IPR028614">
    <property type="entry name" value="GDP_fucose/colitose_synth"/>
</dbReference>
<keyword evidence="5 9" id="KW-0560">Oxidoreductase</keyword>
<dbReference type="Pfam" id="PF01370">
    <property type="entry name" value="Epimerase"/>
    <property type="match status" value="1"/>
</dbReference>
<keyword evidence="7 9" id="KW-0511">Multifunctional enzyme</keyword>
<organism evidence="11 12">
    <name type="scientific">Faecalicatena orotica</name>
    <dbReference type="NCBI Taxonomy" id="1544"/>
    <lineage>
        <taxon>Bacteria</taxon>
        <taxon>Bacillati</taxon>
        <taxon>Bacillota</taxon>
        <taxon>Clostridia</taxon>
        <taxon>Lachnospirales</taxon>
        <taxon>Lachnospiraceae</taxon>
        <taxon>Faecalicatena</taxon>
    </lineage>
</organism>
<comment type="catalytic activity">
    <reaction evidence="8 9">
        <text>GDP-beta-L-fucose + NADP(+) = GDP-4-dehydro-alpha-D-rhamnose + NADPH + H(+)</text>
        <dbReference type="Rhea" id="RHEA:18885"/>
        <dbReference type="ChEBI" id="CHEBI:15378"/>
        <dbReference type="ChEBI" id="CHEBI:57273"/>
        <dbReference type="ChEBI" id="CHEBI:57783"/>
        <dbReference type="ChEBI" id="CHEBI:57964"/>
        <dbReference type="ChEBI" id="CHEBI:58349"/>
        <dbReference type="EC" id="1.1.1.271"/>
    </reaction>
</comment>
<dbReference type="CDD" id="cd05239">
    <property type="entry name" value="GDP_FS_SDR_e"/>
    <property type="match status" value="1"/>
</dbReference>
<evidence type="ECO:0000256" key="7">
    <source>
        <dbReference type="ARBA" id="ARBA00023268"/>
    </source>
</evidence>
<evidence type="ECO:0000256" key="9">
    <source>
        <dbReference type="HAMAP-Rule" id="MF_00956"/>
    </source>
</evidence>
<dbReference type="FunFam" id="3.40.50.720:FF:000101">
    <property type="entry name" value="GDP-L-fucose synthase"/>
    <property type="match status" value="1"/>
</dbReference>
<dbReference type="HAMAP" id="MF_00956">
    <property type="entry name" value="GDP_fucose_synth"/>
    <property type="match status" value="1"/>
</dbReference>
<evidence type="ECO:0000256" key="1">
    <source>
        <dbReference type="ARBA" id="ARBA00004883"/>
    </source>
</evidence>
<comment type="pathway">
    <text evidence="1 9">Nucleotide-sugar biosynthesis; GDP-L-fucose biosynthesis via de novo pathway; GDP-L-fucose from GDP-alpha-D-mannose: step 2/2.</text>
</comment>
<feature type="site" description="Important for catalytic activity" evidence="9">
    <location>
        <position position="108"/>
    </location>
</feature>
<feature type="binding site" evidence="9">
    <location>
        <position position="141"/>
    </location>
    <ligand>
        <name>NADP(+)</name>
        <dbReference type="ChEBI" id="CHEBI:58349"/>
    </ligand>
</feature>
<evidence type="ECO:0000256" key="5">
    <source>
        <dbReference type="ARBA" id="ARBA00023002"/>
    </source>
</evidence>
<feature type="binding site" evidence="9">
    <location>
        <position position="188"/>
    </location>
    <ligand>
        <name>substrate</name>
    </ligand>
</feature>
<dbReference type="GO" id="GO:0042351">
    <property type="term" value="P:'de novo' GDP-L-fucose biosynthetic process"/>
    <property type="evidence" value="ECO:0007669"/>
    <property type="project" value="UniProtKB-UniRule"/>
</dbReference>
<evidence type="ECO:0000256" key="2">
    <source>
        <dbReference type="ARBA" id="ARBA00005959"/>
    </source>
</evidence>
<accession>A0A2Y9BM39</accession>
<comment type="function">
    <text evidence="9">Catalyzes the two-step NADP-dependent conversion of GDP-4-dehydro-6-deoxy-D-mannose to GDP-fucose, involving an epimerase and a reductase reaction.</text>
</comment>
<keyword evidence="12" id="KW-1185">Reference proteome</keyword>
<reference evidence="11 12" key="1">
    <citation type="submission" date="2018-05" db="EMBL/GenBank/DDBJ databases">
        <title>The Hungate 1000. A catalogue of reference genomes from the rumen microbiome.</title>
        <authorList>
            <person name="Kelly W."/>
        </authorList>
    </citation>
    <scope>NUCLEOTIDE SEQUENCE [LARGE SCALE GENOMIC DNA]</scope>
    <source>
        <strain evidence="11 12">NLAE-zl-C242</strain>
    </source>
</reference>
<evidence type="ECO:0000256" key="3">
    <source>
        <dbReference type="ARBA" id="ARBA00012371"/>
    </source>
</evidence>
<dbReference type="GO" id="GO:0070401">
    <property type="term" value="F:NADP+ binding"/>
    <property type="evidence" value="ECO:0007669"/>
    <property type="project" value="UniProtKB-UniRule"/>
</dbReference>
<keyword evidence="4 9" id="KW-0521">NADP</keyword>
<dbReference type="EMBL" id="QGDL01000012">
    <property type="protein sequence ID" value="PWJ23918.1"/>
    <property type="molecule type" value="Genomic_DNA"/>
</dbReference>
<evidence type="ECO:0000313" key="12">
    <source>
        <dbReference type="Proteomes" id="UP000245845"/>
    </source>
</evidence>
<proteinExistence type="inferred from homology"/>
<feature type="binding site" evidence="9">
    <location>
        <begin position="164"/>
        <end position="167"/>
    </location>
    <ligand>
        <name>NADP(+)</name>
        <dbReference type="ChEBI" id="CHEBI:58349"/>
    </ligand>
</feature>
<dbReference type="GO" id="GO:0016853">
    <property type="term" value="F:isomerase activity"/>
    <property type="evidence" value="ECO:0007669"/>
    <property type="project" value="UniProtKB-KW"/>
</dbReference>
<evidence type="ECO:0000256" key="6">
    <source>
        <dbReference type="ARBA" id="ARBA00023235"/>
    </source>
</evidence>
<dbReference type="SUPFAM" id="SSF51735">
    <property type="entry name" value="NAD(P)-binding Rossmann-fold domains"/>
    <property type="match status" value="1"/>
</dbReference>
<dbReference type="RefSeq" id="WP_109732751.1">
    <property type="nucleotide sequence ID" value="NZ_BAAACK010000025.1"/>
</dbReference>
<evidence type="ECO:0000256" key="4">
    <source>
        <dbReference type="ARBA" id="ARBA00022857"/>
    </source>
</evidence>